<proteinExistence type="predicted"/>
<evidence type="ECO:0000313" key="3">
    <source>
        <dbReference type="Proteomes" id="UP001627154"/>
    </source>
</evidence>
<protein>
    <submittedName>
        <fullName evidence="2">Uncharacterized protein</fullName>
    </submittedName>
</protein>
<feature type="compositionally biased region" description="Basic and acidic residues" evidence="1">
    <location>
        <begin position="17"/>
        <end position="28"/>
    </location>
</feature>
<reference evidence="2 3" key="1">
    <citation type="journal article" date="2024" name="bioRxiv">
        <title>A reference genome for Trichogramma kaykai: A tiny desert-dwelling parasitoid wasp with competing sex-ratio distorters.</title>
        <authorList>
            <person name="Culotta J."/>
            <person name="Lindsey A.R."/>
        </authorList>
    </citation>
    <scope>NUCLEOTIDE SEQUENCE [LARGE SCALE GENOMIC DNA]</scope>
    <source>
        <strain evidence="2 3">KSX58</strain>
    </source>
</reference>
<accession>A0ABD2X727</accession>
<name>A0ABD2X727_9HYME</name>
<keyword evidence="3" id="KW-1185">Reference proteome</keyword>
<comment type="caution">
    <text evidence="2">The sequence shown here is derived from an EMBL/GenBank/DDBJ whole genome shotgun (WGS) entry which is preliminary data.</text>
</comment>
<organism evidence="2 3">
    <name type="scientific">Trichogramma kaykai</name>
    <dbReference type="NCBI Taxonomy" id="54128"/>
    <lineage>
        <taxon>Eukaryota</taxon>
        <taxon>Metazoa</taxon>
        <taxon>Ecdysozoa</taxon>
        <taxon>Arthropoda</taxon>
        <taxon>Hexapoda</taxon>
        <taxon>Insecta</taxon>
        <taxon>Pterygota</taxon>
        <taxon>Neoptera</taxon>
        <taxon>Endopterygota</taxon>
        <taxon>Hymenoptera</taxon>
        <taxon>Apocrita</taxon>
        <taxon>Proctotrupomorpha</taxon>
        <taxon>Chalcidoidea</taxon>
        <taxon>Trichogrammatidae</taxon>
        <taxon>Trichogramma</taxon>
    </lineage>
</organism>
<feature type="region of interest" description="Disordered" evidence="1">
    <location>
        <begin position="1"/>
        <end position="68"/>
    </location>
</feature>
<sequence length="68" mass="7519">MLEGEISSNRPAAQVEKNSRKDGARKPELLVLMLANGVHHSRRKSANTRMSTDSSAPRLYVKGWSPIS</sequence>
<evidence type="ECO:0000256" key="1">
    <source>
        <dbReference type="SAM" id="MobiDB-lite"/>
    </source>
</evidence>
<feature type="compositionally biased region" description="Polar residues" evidence="1">
    <location>
        <begin position="1"/>
        <end position="11"/>
    </location>
</feature>
<gene>
    <name evidence="2" type="ORF">TKK_006034</name>
</gene>
<dbReference type="Proteomes" id="UP001627154">
    <property type="component" value="Unassembled WGS sequence"/>
</dbReference>
<evidence type="ECO:0000313" key="2">
    <source>
        <dbReference type="EMBL" id="KAL3400905.1"/>
    </source>
</evidence>
<dbReference type="EMBL" id="JBJJXI010000050">
    <property type="protein sequence ID" value="KAL3400905.1"/>
    <property type="molecule type" value="Genomic_DNA"/>
</dbReference>
<dbReference type="AlphaFoldDB" id="A0ABD2X727"/>